<comment type="caution">
    <text evidence="4">The sequence shown here is derived from an EMBL/GenBank/DDBJ whole genome shotgun (WGS) entry which is preliminary data.</text>
</comment>
<dbReference type="GO" id="GO:0032259">
    <property type="term" value="P:methylation"/>
    <property type="evidence" value="ECO:0007669"/>
    <property type="project" value="UniProtKB-KW"/>
</dbReference>
<dbReference type="CDD" id="cd02440">
    <property type="entry name" value="AdoMet_MTases"/>
    <property type="match status" value="1"/>
</dbReference>
<dbReference type="PANTHER" id="PTHR43861:SF1">
    <property type="entry name" value="TRANS-ACONITATE 2-METHYLTRANSFERASE"/>
    <property type="match status" value="1"/>
</dbReference>
<dbReference type="Proteomes" id="UP000738349">
    <property type="component" value="Unassembled WGS sequence"/>
</dbReference>
<protein>
    <submittedName>
        <fullName evidence="4">Methyltransferase</fullName>
    </submittedName>
</protein>
<organism evidence="4 5">
    <name type="scientific">Dactylonectria macrodidyma</name>
    <dbReference type="NCBI Taxonomy" id="307937"/>
    <lineage>
        <taxon>Eukaryota</taxon>
        <taxon>Fungi</taxon>
        <taxon>Dikarya</taxon>
        <taxon>Ascomycota</taxon>
        <taxon>Pezizomycotina</taxon>
        <taxon>Sordariomycetes</taxon>
        <taxon>Hypocreomycetidae</taxon>
        <taxon>Hypocreales</taxon>
        <taxon>Nectriaceae</taxon>
        <taxon>Dactylonectria</taxon>
    </lineage>
</organism>
<accession>A0A9P9EK69</accession>
<dbReference type="EMBL" id="JAGMUV010000011">
    <property type="protein sequence ID" value="KAH7140994.1"/>
    <property type="molecule type" value="Genomic_DNA"/>
</dbReference>
<gene>
    <name evidence="4" type="ORF">EDB81DRAFT_69406</name>
</gene>
<keyword evidence="5" id="KW-1185">Reference proteome</keyword>
<dbReference type="InterPro" id="IPR029063">
    <property type="entry name" value="SAM-dependent_MTases_sf"/>
</dbReference>
<reference evidence="4" key="1">
    <citation type="journal article" date="2021" name="Nat. Commun.">
        <title>Genetic determinants of endophytism in the Arabidopsis root mycobiome.</title>
        <authorList>
            <person name="Mesny F."/>
            <person name="Miyauchi S."/>
            <person name="Thiergart T."/>
            <person name="Pickel B."/>
            <person name="Atanasova L."/>
            <person name="Karlsson M."/>
            <person name="Huettel B."/>
            <person name="Barry K.W."/>
            <person name="Haridas S."/>
            <person name="Chen C."/>
            <person name="Bauer D."/>
            <person name="Andreopoulos W."/>
            <person name="Pangilinan J."/>
            <person name="LaButti K."/>
            <person name="Riley R."/>
            <person name="Lipzen A."/>
            <person name="Clum A."/>
            <person name="Drula E."/>
            <person name="Henrissat B."/>
            <person name="Kohler A."/>
            <person name="Grigoriev I.V."/>
            <person name="Martin F.M."/>
            <person name="Hacquard S."/>
        </authorList>
    </citation>
    <scope>NUCLEOTIDE SEQUENCE</scope>
    <source>
        <strain evidence="4">MPI-CAGE-AT-0147</strain>
    </source>
</reference>
<evidence type="ECO:0000256" key="1">
    <source>
        <dbReference type="ARBA" id="ARBA00022603"/>
    </source>
</evidence>
<dbReference type="PANTHER" id="PTHR43861">
    <property type="entry name" value="TRANS-ACONITATE 2-METHYLTRANSFERASE-RELATED"/>
    <property type="match status" value="1"/>
</dbReference>
<dbReference type="AlphaFoldDB" id="A0A9P9EK69"/>
<dbReference type="SUPFAM" id="SSF53335">
    <property type="entry name" value="S-adenosyl-L-methionine-dependent methyltransferases"/>
    <property type="match status" value="1"/>
</dbReference>
<proteinExistence type="predicted"/>
<evidence type="ECO:0000256" key="2">
    <source>
        <dbReference type="ARBA" id="ARBA00022679"/>
    </source>
</evidence>
<evidence type="ECO:0000259" key="3">
    <source>
        <dbReference type="Pfam" id="PF13649"/>
    </source>
</evidence>
<dbReference type="InterPro" id="IPR041698">
    <property type="entry name" value="Methyltransf_25"/>
</dbReference>
<dbReference type="Pfam" id="PF13649">
    <property type="entry name" value="Methyltransf_25"/>
    <property type="match status" value="1"/>
</dbReference>
<evidence type="ECO:0000313" key="5">
    <source>
        <dbReference type="Proteomes" id="UP000738349"/>
    </source>
</evidence>
<keyword evidence="2" id="KW-0808">Transferase</keyword>
<dbReference type="OrthoDB" id="10004862at2759"/>
<feature type="domain" description="Methyltransferase" evidence="3">
    <location>
        <begin position="66"/>
        <end position="159"/>
    </location>
</feature>
<name>A0A9P9EK69_9HYPO</name>
<evidence type="ECO:0000313" key="4">
    <source>
        <dbReference type="EMBL" id="KAH7140994.1"/>
    </source>
</evidence>
<dbReference type="GO" id="GO:0008168">
    <property type="term" value="F:methyltransferase activity"/>
    <property type="evidence" value="ECO:0007669"/>
    <property type="project" value="UniProtKB-KW"/>
</dbReference>
<keyword evidence="1 4" id="KW-0489">Methyltransferase</keyword>
<sequence>MAPVTDEGITDERKSRLKESYDAIAPVYNAWTVDHSTTRMHYLDQVLQLLPRRNPDDPGASIITALELGCGAGVPVTEKLLSDDRFHVTANDISTTQIETAKATLGTERVDWVEGDMMALTFPDSSLDVVLGFYSIIHLPREEQDVLLNRIVAWLKPGGVMLVNFTSVDQESIVAEKWLDDKGWMFWSGWGADAMLEKVKQAGLEVLTNDVKKDEGDAEFLWVIARKPKAT</sequence>
<dbReference type="Gene3D" id="3.40.50.150">
    <property type="entry name" value="Vaccinia Virus protein VP39"/>
    <property type="match status" value="1"/>
</dbReference>